<reference evidence="2 3" key="1">
    <citation type="submission" date="2021-05" db="EMBL/GenBank/DDBJ databases">
        <title>Shewanella sp. JM162201.</title>
        <authorList>
            <person name="Xu S."/>
            <person name="Li A."/>
        </authorList>
    </citation>
    <scope>NUCLEOTIDE SEQUENCE [LARGE SCALE GENOMIC DNA]</scope>
    <source>
        <strain evidence="2 3">JM162201</strain>
    </source>
</reference>
<keyword evidence="3" id="KW-1185">Reference proteome</keyword>
<keyword evidence="1" id="KW-0472">Membrane</keyword>
<keyword evidence="1" id="KW-0812">Transmembrane</keyword>
<keyword evidence="1" id="KW-1133">Transmembrane helix</keyword>
<evidence type="ECO:0000256" key="1">
    <source>
        <dbReference type="SAM" id="Phobius"/>
    </source>
</evidence>
<dbReference type="EMBL" id="JAHEPS010000007">
    <property type="protein sequence ID" value="MBT1446050.1"/>
    <property type="molecule type" value="Genomic_DNA"/>
</dbReference>
<protein>
    <submittedName>
        <fullName evidence="2">Uncharacterized protein</fullName>
    </submittedName>
</protein>
<dbReference type="Proteomes" id="UP001195903">
    <property type="component" value="Unassembled WGS sequence"/>
</dbReference>
<evidence type="ECO:0000313" key="2">
    <source>
        <dbReference type="EMBL" id="MBT1446050.1"/>
    </source>
</evidence>
<proteinExistence type="predicted"/>
<sequence length="105" mass="11710">MEVISKDKEPYLLSSWSGGQPLWKAYWLNFVLTGSCVGRIGDWISLQQNMVAIVAYLFFAVLFYIWAITSVWRCSKNTANVGWGYLARAVVIIGPAVGITAPIYS</sequence>
<dbReference type="RefSeq" id="WP_214508235.1">
    <property type="nucleotide sequence ID" value="NZ_JAHEPS010000007.1"/>
</dbReference>
<organism evidence="2 3">
    <name type="scientific">Shewanella jiangmenensis</name>
    <dbReference type="NCBI Taxonomy" id="2837387"/>
    <lineage>
        <taxon>Bacteria</taxon>
        <taxon>Pseudomonadati</taxon>
        <taxon>Pseudomonadota</taxon>
        <taxon>Gammaproteobacteria</taxon>
        <taxon>Alteromonadales</taxon>
        <taxon>Shewanellaceae</taxon>
        <taxon>Shewanella</taxon>
    </lineage>
</organism>
<comment type="caution">
    <text evidence="2">The sequence shown here is derived from an EMBL/GenBank/DDBJ whole genome shotgun (WGS) entry which is preliminary data.</text>
</comment>
<gene>
    <name evidence="2" type="ORF">KJI95_16260</name>
</gene>
<accession>A0ABS5V6I0</accession>
<feature type="transmembrane region" description="Helical" evidence="1">
    <location>
        <begin position="53"/>
        <end position="73"/>
    </location>
</feature>
<name>A0ABS5V6I0_9GAMM</name>
<evidence type="ECO:0000313" key="3">
    <source>
        <dbReference type="Proteomes" id="UP001195903"/>
    </source>
</evidence>
<feature type="transmembrane region" description="Helical" evidence="1">
    <location>
        <begin position="85"/>
        <end position="104"/>
    </location>
</feature>